<dbReference type="PROSITE" id="PS50930">
    <property type="entry name" value="HTH_LYTTR"/>
    <property type="match status" value="1"/>
</dbReference>
<name>A0A074KZG8_9BACT</name>
<comment type="caution">
    <text evidence="2">The sequence shown here is derived from an EMBL/GenBank/DDBJ whole genome shotgun (WGS) entry which is preliminary data.</text>
</comment>
<reference evidence="2 3" key="1">
    <citation type="submission" date="2014-04" db="EMBL/GenBank/DDBJ databases">
        <title>Characterization and application of a salt tolerant electro-active bacterium.</title>
        <authorList>
            <person name="Yang L."/>
            <person name="Wei S."/>
            <person name="Tay Q.X.M."/>
        </authorList>
    </citation>
    <scope>NUCLEOTIDE SEQUENCE [LARGE SCALE GENOMIC DNA]</scope>
    <source>
        <strain evidence="2 3">LY1</strain>
    </source>
</reference>
<gene>
    <name evidence="2" type="ORF">EL17_11865</name>
</gene>
<feature type="domain" description="HTH LytTR-type" evidence="1">
    <location>
        <begin position="146"/>
        <end position="255"/>
    </location>
</feature>
<dbReference type="Proteomes" id="UP000027821">
    <property type="component" value="Unassembled WGS sequence"/>
</dbReference>
<dbReference type="AlphaFoldDB" id="A0A074KZG8"/>
<dbReference type="EMBL" id="JMIH01000021">
    <property type="protein sequence ID" value="KEO73590.1"/>
    <property type="molecule type" value="Genomic_DNA"/>
</dbReference>
<dbReference type="SMART" id="SM00850">
    <property type="entry name" value="LytTR"/>
    <property type="match status" value="1"/>
</dbReference>
<sequence length="255" mass="30095">MNSFIQCIIVHKPEEGYKWSHHFQNIHPYIKTMEVFNSWEDALKYVDDDNKVDLVVGSYELTDVFPLIFDRFDRTIPVVFTSIKPFITEKALQLNCLDFINESADMARLRKCFDKFQLLYGEVDNPRLSSSTNEQLTSIPSQKSRFLVRSGDRFSYKEPHDVAFFLAEDGQTFIIEMVTGKKYLINHKLMDLENEHIDPKEFFRINRSIILNVHAIGQIQKYLNSRLKIELKVDYPAEIIVSREKVTKFKRWVNQ</sequence>
<evidence type="ECO:0000313" key="2">
    <source>
        <dbReference type="EMBL" id="KEO73590.1"/>
    </source>
</evidence>
<dbReference type="Pfam" id="PF04397">
    <property type="entry name" value="LytTR"/>
    <property type="match status" value="1"/>
</dbReference>
<dbReference type="GO" id="GO:0000156">
    <property type="term" value="F:phosphorelay response regulator activity"/>
    <property type="evidence" value="ECO:0007669"/>
    <property type="project" value="InterPro"/>
</dbReference>
<accession>A0A074KZG8</accession>
<proteinExistence type="predicted"/>
<protein>
    <submittedName>
        <fullName evidence="2">LytR family transcriptional regulator</fullName>
    </submittedName>
</protein>
<evidence type="ECO:0000259" key="1">
    <source>
        <dbReference type="PROSITE" id="PS50930"/>
    </source>
</evidence>
<dbReference type="InterPro" id="IPR046947">
    <property type="entry name" value="LytR-like"/>
</dbReference>
<dbReference type="GO" id="GO:0003677">
    <property type="term" value="F:DNA binding"/>
    <property type="evidence" value="ECO:0007669"/>
    <property type="project" value="InterPro"/>
</dbReference>
<keyword evidence="3" id="KW-1185">Reference proteome</keyword>
<dbReference type="InterPro" id="IPR007492">
    <property type="entry name" value="LytTR_DNA-bd_dom"/>
</dbReference>
<dbReference type="PANTHER" id="PTHR37299">
    <property type="entry name" value="TRANSCRIPTIONAL REGULATOR-RELATED"/>
    <property type="match status" value="1"/>
</dbReference>
<dbReference type="STRING" id="1048983.EL17_11865"/>
<evidence type="ECO:0000313" key="3">
    <source>
        <dbReference type="Proteomes" id="UP000027821"/>
    </source>
</evidence>
<organism evidence="2 3">
    <name type="scientific">Anditalea andensis</name>
    <dbReference type="NCBI Taxonomy" id="1048983"/>
    <lineage>
        <taxon>Bacteria</taxon>
        <taxon>Pseudomonadati</taxon>
        <taxon>Bacteroidota</taxon>
        <taxon>Cytophagia</taxon>
        <taxon>Cytophagales</taxon>
        <taxon>Cytophagaceae</taxon>
        <taxon>Anditalea</taxon>
    </lineage>
</organism>
<dbReference type="eggNOG" id="COG3279">
    <property type="taxonomic scope" value="Bacteria"/>
</dbReference>
<dbReference type="RefSeq" id="WP_035074456.1">
    <property type="nucleotide sequence ID" value="NZ_JMIH01000021.1"/>
</dbReference>
<dbReference type="PANTHER" id="PTHR37299:SF1">
    <property type="entry name" value="STAGE 0 SPORULATION PROTEIN A HOMOLOG"/>
    <property type="match status" value="1"/>
</dbReference>
<dbReference type="OrthoDB" id="646623at2"/>
<dbReference type="Gene3D" id="2.40.50.1020">
    <property type="entry name" value="LytTr DNA-binding domain"/>
    <property type="match status" value="1"/>
</dbReference>